<keyword evidence="1" id="KW-0732">Signal</keyword>
<proteinExistence type="predicted"/>
<dbReference type="EMBL" id="CP088295">
    <property type="protein sequence ID" value="UUY06025.1"/>
    <property type="molecule type" value="Genomic_DNA"/>
</dbReference>
<accession>A0ABY5PNB6</accession>
<name>A0ABY5PNB6_9ACTN</name>
<organism evidence="2 3">
    <name type="scientific">Svornostia abyssi</name>
    <dbReference type="NCBI Taxonomy" id="2898438"/>
    <lineage>
        <taxon>Bacteria</taxon>
        <taxon>Bacillati</taxon>
        <taxon>Actinomycetota</taxon>
        <taxon>Thermoleophilia</taxon>
        <taxon>Solirubrobacterales</taxon>
        <taxon>Baekduiaceae</taxon>
        <taxon>Svornostia</taxon>
    </lineage>
</organism>
<evidence type="ECO:0000313" key="3">
    <source>
        <dbReference type="Proteomes" id="UP001058860"/>
    </source>
</evidence>
<dbReference type="PROSITE" id="PS51318">
    <property type="entry name" value="TAT"/>
    <property type="match status" value="1"/>
</dbReference>
<dbReference type="SUPFAM" id="SSF51445">
    <property type="entry name" value="(Trans)glycosidases"/>
    <property type="match status" value="1"/>
</dbReference>
<reference evidence="3" key="1">
    <citation type="submission" date="2021-11" db="EMBL/GenBank/DDBJ databases">
        <title>Cultivation dependent microbiological survey of springs from the worlds oldest radium mine currently devoted to the extraction of radon-saturated water.</title>
        <authorList>
            <person name="Kapinusova G."/>
            <person name="Smrhova T."/>
            <person name="Strejcek M."/>
            <person name="Suman J."/>
            <person name="Jani K."/>
            <person name="Pajer P."/>
            <person name="Uhlik O."/>
        </authorList>
    </citation>
    <scope>NUCLEOTIDE SEQUENCE [LARGE SCALE GENOMIC DNA]</scope>
    <source>
        <strain evidence="3">J379</strain>
    </source>
</reference>
<sequence length="453" mass="49347">MVSRLRVLTIAALAALAAVPAQAAAAPAAPADAFTDSVGVNTHVMYSKSAYWNLEEMRTALRYLGVRHIRDGVRWYTSPSYAWYREEQAKRFTSLARSGFGLNLLMPWPSGEVGTTREALDVIAGLPGVVSVEAANEWDLQGPFETWPEEIRAQTRETRAAMKADPKLKRTPFIAPSFGRAGAPVTAGDLSAHVDFGNSHPYMGGSRPEIGEFPGQWSIQRHIDTLRAVSGSKPFVITETGYHTALSQTDRQKPVGAEAGAAYLVRTLLEHFRLGATRTYVYELVDQYDDPTGGQESNFGLFRNDWSPKPAATAVRNLLGVLRSGRALRGQSLNYTVTGGDANLRTMAFAKSGGGFTLAIWRPEVLWNHTTKQPIAVPDIPMNVAFGKTFAGAQVYRPTRGSGAFQTVGMTTGMDVAVGADPVLIDLRPTAGDRWNAQVREFWCRAVPSTCPR</sequence>
<dbReference type="InterPro" id="IPR006311">
    <property type="entry name" value="TAT_signal"/>
</dbReference>
<protein>
    <submittedName>
        <fullName evidence="2">Uncharacterized protein</fullName>
    </submittedName>
</protein>
<evidence type="ECO:0000256" key="1">
    <source>
        <dbReference type="SAM" id="SignalP"/>
    </source>
</evidence>
<keyword evidence="3" id="KW-1185">Reference proteome</keyword>
<feature type="chain" id="PRO_5045386231" evidence="1">
    <location>
        <begin position="24"/>
        <end position="453"/>
    </location>
</feature>
<gene>
    <name evidence="2" type="ORF">LRS13_11070</name>
</gene>
<dbReference type="Gene3D" id="3.20.20.80">
    <property type="entry name" value="Glycosidases"/>
    <property type="match status" value="1"/>
</dbReference>
<dbReference type="Proteomes" id="UP001058860">
    <property type="component" value="Chromosome"/>
</dbReference>
<evidence type="ECO:0000313" key="2">
    <source>
        <dbReference type="EMBL" id="UUY06025.1"/>
    </source>
</evidence>
<dbReference type="RefSeq" id="WP_353866456.1">
    <property type="nucleotide sequence ID" value="NZ_CP088295.1"/>
</dbReference>
<feature type="signal peptide" evidence="1">
    <location>
        <begin position="1"/>
        <end position="23"/>
    </location>
</feature>
<dbReference type="InterPro" id="IPR017853">
    <property type="entry name" value="GH"/>
</dbReference>